<dbReference type="RefSeq" id="WP_093995859.1">
    <property type="nucleotide sequence ID" value="NZ_FXYD01000002.1"/>
</dbReference>
<feature type="transmembrane region" description="Helical" evidence="1">
    <location>
        <begin position="12"/>
        <end position="34"/>
    </location>
</feature>
<reference evidence="3" key="1">
    <citation type="submission" date="2017-05" db="EMBL/GenBank/DDBJ databases">
        <authorList>
            <person name="Rodrigo-Torres L."/>
            <person name="Arahal R. D."/>
            <person name="Lucena T."/>
        </authorList>
    </citation>
    <scope>NUCLEOTIDE SEQUENCE [LARGE SCALE GENOMIC DNA]</scope>
    <source>
        <strain evidence="3">CECT 8868</strain>
    </source>
</reference>
<keyword evidence="1" id="KW-1133">Transmembrane helix</keyword>
<sequence length="111" mass="12099">MSTRKSPDLIKIYIKSCILGFVLAAVFVGAIMWVDVAGIGGLIMGSDIGIMATLVFWVLNGIVFAGVQFSIVIMTMGENDDDDNDRRGRMMPIFQPDPIAIPVPASKPKRR</sequence>
<evidence type="ECO:0000313" key="3">
    <source>
        <dbReference type="Proteomes" id="UP000203464"/>
    </source>
</evidence>
<gene>
    <name evidence="2" type="ORF">OCA8868_01428</name>
</gene>
<dbReference type="AlphaFoldDB" id="A0A238K4Q2"/>
<dbReference type="Proteomes" id="UP000203464">
    <property type="component" value="Unassembled WGS sequence"/>
</dbReference>
<keyword evidence="1" id="KW-0812">Transmembrane</keyword>
<dbReference type="EMBL" id="FXYD01000002">
    <property type="protein sequence ID" value="SMX37394.1"/>
    <property type="molecule type" value="Genomic_DNA"/>
</dbReference>
<name>A0A238K4Q2_9RHOB</name>
<keyword evidence="1" id="KW-0472">Membrane</keyword>
<protein>
    <submittedName>
        <fullName evidence="2">Uncharacterized protein</fullName>
    </submittedName>
</protein>
<proteinExistence type="predicted"/>
<dbReference type="OrthoDB" id="8115457at2"/>
<evidence type="ECO:0000313" key="2">
    <source>
        <dbReference type="EMBL" id="SMX37394.1"/>
    </source>
</evidence>
<accession>A0A238K4Q2</accession>
<keyword evidence="3" id="KW-1185">Reference proteome</keyword>
<evidence type="ECO:0000256" key="1">
    <source>
        <dbReference type="SAM" id="Phobius"/>
    </source>
</evidence>
<feature type="transmembrane region" description="Helical" evidence="1">
    <location>
        <begin position="54"/>
        <end position="77"/>
    </location>
</feature>
<organism evidence="2 3">
    <name type="scientific">Octadecabacter ascidiaceicola</name>
    <dbReference type="NCBI Taxonomy" id="1655543"/>
    <lineage>
        <taxon>Bacteria</taxon>
        <taxon>Pseudomonadati</taxon>
        <taxon>Pseudomonadota</taxon>
        <taxon>Alphaproteobacteria</taxon>
        <taxon>Rhodobacterales</taxon>
        <taxon>Roseobacteraceae</taxon>
        <taxon>Octadecabacter</taxon>
    </lineage>
</organism>